<dbReference type="OrthoDB" id="59344at2157"/>
<dbReference type="Proteomes" id="UP000277582">
    <property type="component" value="Unassembled WGS sequence"/>
</dbReference>
<evidence type="ECO:0000313" key="4">
    <source>
        <dbReference type="Proteomes" id="UP000316217"/>
    </source>
</evidence>
<dbReference type="InterPro" id="IPR036237">
    <property type="entry name" value="Xyl_isomerase-like_sf"/>
</dbReference>
<dbReference type="SUPFAM" id="SSF51658">
    <property type="entry name" value="Xylose isomerase-like"/>
    <property type="match status" value="1"/>
</dbReference>
<accession>A0A429GQC7</accession>
<dbReference type="EMBL" id="RXII01000046">
    <property type="protein sequence ID" value="RZN62483.1"/>
    <property type="molecule type" value="Genomic_DNA"/>
</dbReference>
<evidence type="ECO:0000313" key="2">
    <source>
        <dbReference type="EMBL" id="RZN62483.1"/>
    </source>
</evidence>
<evidence type="ECO:0000313" key="3">
    <source>
        <dbReference type="Proteomes" id="UP000277582"/>
    </source>
</evidence>
<dbReference type="AlphaFoldDB" id="A0A429GQC7"/>
<dbReference type="Proteomes" id="UP000316217">
    <property type="component" value="Unassembled WGS sequence"/>
</dbReference>
<organism evidence="1 3">
    <name type="scientific">Candidatus Methanodesulfokora washburnensis</name>
    <dbReference type="NCBI Taxonomy" id="2478471"/>
    <lineage>
        <taxon>Archaea</taxon>
        <taxon>Thermoproteota</taxon>
        <taxon>Candidatus Korarchaeia</taxon>
        <taxon>Candidatus Korarchaeia incertae sedis</taxon>
        <taxon>Candidatus Methanodesulfokora</taxon>
    </lineage>
</organism>
<dbReference type="Gene3D" id="3.20.20.150">
    <property type="entry name" value="Divalent-metal-dependent TIM barrel enzymes"/>
    <property type="match status" value="1"/>
</dbReference>
<protein>
    <submittedName>
        <fullName evidence="1">Uncharacterized protein</fullName>
    </submittedName>
</protein>
<gene>
    <name evidence="1" type="ORF">D6D85_05140</name>
    <name evidence="2" type="ORF">EF810_02700</name>
</gene>
<keyword evidence="3" id="KW-1185">Reference proteome</keyword>
<comment type="caution">
    <text evidence="1">The sequence shown here is derived from an EMBL/GenBank/DDBJ whole genome shotgun (WGS) entry which is preliminary data.</text>
</comment>
<reference evidence="1 3" key="1">
    <citation type="submission" date="2018-10" db="EMBL/GenBank/DDBJ databases">
        <title>Co-occurring genomic capacity for anaerobic methane metabolism and dissimilatory sulfite reduction discovered in the Korarchaeota.</title>
        <authorList>
            <person name="Mckay L.J."/>
            <person name="Dlakic M."/>
            <person name="Fields M.W."/>
            <person name="Delmont T.O."/>
            <person name="Eren A.M."/>
            <person name="Jay Z.J."/>
            <person name="Klingelsmith K.B."/>
            <person name="Rusch D.B."/>
            <person name="Inskeep W.P."/>
        </authorList>
    </citation>
    <scope>NUCLEOTIDE SEQUENCE [LARGE SCALE GENOMIC DNA]</scope>
    <source>
        <strain evidence="1 3">MDKW</strain>
    </source>
</reference>
<dbReference type="EMBL" id="RCOS01000066">
    <property type="protein sequence ID" value="RSN75923.1"/>
    <property type="molecule type" value="Genomic_DNA"/>
</dbReference>
<sequence>MVRPIVTCSTEFLWGVGLGSAVKALLSMDCDGIFVPTDSIFFPSRLEKEDIYTIKRAKDSRKIVVGTPEKDINISSQNPYVSEASKRAIMEVVSFSKIIGSDLLVIDPGSTYIDKYAAFIGIRRLIEQIKSEGLKVCLKVGGLVNSEDDLRYFEDVDVAVEHSGPWRSFRKIAVFMFQEDIDDRTLKELREKGFSGYLVIRPKILRYDYNGLKHFLPKFMYRIYSMW</sequence>
<name>A0A429GQC7_9CREN</name>
<evidence type="ECO:0000313" key="1">
    <source>
        <dbReference type="EMBL" id="RSN75923.1"/>
    </source>
</evidence>
<proteinExistence type="predicted"/>
<reference evidence="2 4" key="2">
    <citation type="journal article" date="2019" name="Nat. Microbiol.">
        <title>Wide diversity of methane and short-chain alkane metabolisms in uncultured archaea.</title>
        <authorList>
            <person name="Borrel G."/>
            <person name="Adam P.S."/>
            <person name="McKay L.J."/>
            <person name="Chen L.X."/>
            <person name="Sierra-Garcia I.N."/>
            <person name="Sieber C.M."/>
            <person name="Letourneur Q."/>
            <person name="Ghozlane A."/>
            <person name="Andersen G.L."/>
            <person name="Li W.J."/>
            <person name="Hallam S.J."/>
            <person name="Muyzer G."/>
            <person name="de Oliveira V.M."/>
            <person name="Inskeep W.P."/>
            <person name="Banfield J.F."/>
            <person name="Gribaldo S."/>
        </authorList>
    </citation>
    <scope>NUCLEOTIDE SEQUENCE [LARGE SCALE GENOMIC DNA]</scope>
    <source>
        <strain evidence="2">NM4</strain>
    </source>
</reference>
<dbReference type="RefSeq" id="WP_125670959.1">
    <property type="nucleotide sequence ID" value="NZ_RCOS01000066.1"/>
</dbReference>